<feature type="non-terminal residue" evidence="2">
    <location>
        <position position="336"/>
    </location>
</feature>
<dbReference type="Pfam" id="PF13229">
    <property type="entry name" value="Beta_helix"/>
    <property type="match status" value="1"/>
</dbReference>
<reference evidence="2" key="1">
    <citation type="journal article" date="2015" name="Nature">
        <title>Complex archaea that bridge the gap between prokaryotes and eukaryotes.</title>
        <authorList>
            <person name="Spang A."/>
            <person name="Saw J.H."/>
            <person name="Jorgensen S.L."/>
            <person name="Zaremba-Niedzwiedzka K."/>
            <person name="Martijn J."/>
            <person name="Lind A.E."/>
            <person name="van Eijk R."/>
            <person name="Schleper C."/>
            <person name="Guy L."/>
            <person name="Ettema T.J."/>
        </authorList>
    </citation>
    <scope>NUCLEOTIDE SEQUENCE</scope>
</reference>
<dbReference type="Gene3D" id="2.160.20.10">
    <property type="entry name" value="Single-stranded right-handed beta-helix, Pectin lyase-like"/>
    <property type="match status" value="1"/>
</dbReference>
<gene>
    <name evidence="2" type="ORF">LCGC14_3152380</name>
</gene>
<sequence length="336" mass="34365">ALTVNGTITATGAVDAPAHNISDKKITVTTFTSTGINAAIDALGSEGGEVYLPEGTYTIDSTITFDYDNTVLRGAGFGTYLDATSYNGHPILISGKSNCQVRDLYIKGSAGSGYTQNLITDGGVLSPYFVAYNIKLEDSDGMGISWTGAGASYGLLYNVNVDNSDTVGIYAVGGTYNKLTLCTASNCTGDGLYLSGEGSLIESCFSTLNGAIGLRGTAGNVIKSSTSLSNTGVGISCAGADNIVSGNIVSLSGGHGIQMIGARQLVTDNISSNNANGKVGIYLNGAPNSIVEGNHCTGAPGKEDWGIYLTNSDYCNIVGNYSTSHDNGGIHLDANS</sequence>
<name>A0A0F8WHQ3_9ZZZZ</name>
<comment type="caution">
    <text evidence="2">The sequence shown here is derived from an EMBL/GenBank/DDBJ whole genome shotgun (WGS) entry which is preliminary data.</text>
</comment>
<dbReference type="InterPro" id="IPR011050">
    <property type="entry name" value="Pectin_lyase_fold/virulence"/>
</dbReference>
<dbReference type="InterPro" id="IPR006626">
    <property type="entry name" value="PbH1"/>
</dbReference>
<dbReference type="InterPro" id="IPR012334">
    <property type="entry name" value="Pectin_lyas_fold"/>
</dbReference>
<feature type="domain" description="Right handed beta helix" evidence="1">
    <location>
        <begin position="143"/>
        <end position="276"/>
    </location>
</feature>
<dbReference type="EMBL" id="LAZR01069431">
    <property type="protein sequence ID" value="KKK47715.1"/>
    <property type="molecule type" value="Genomic_DNA"/>
</dbReference>
<organism evidence="2">
    <name type="scientific">marine sediment metagenome</name>
    <dbReference type="NCBI Taxonomy" id="412755"/>
    <lineage>
        <taxon>unclassified sequences</taxon>
        <taxon>metagenomes</taxon>
        <taxon>ecological metagenomes</taxon>
    </lineage>
</organism>
<evidence type="ECO:0000259" key="1">
    <source>
        <dbReference type="Pfam" id="PF13229"/>
    </source>
</evidence>
<dbReference type="SMART" id="SM00710">
    <property type="entry name" value="PbH1"/>
    <property type="match status" value="5"/>
</dbReference>
<dbReference type="SUPFAM" id="SSF51126">
    <property type="entry name" value="Pectin lyase-like"/>
    <property type="match status" value="1"/>
</dbReference>
<evidence type="ECO:0000313" key="2">
    <source>
        <dbReference type="EMBL" id="KKK47715.1"/>
    </source>
</evidence>
<dbReference type="AlphaFoldDB" id="A0A0F8WHQ3"/>
<accession>A0A0F8WHQ3</accession>
<feature type="non-terminal residue" evidence="2">
    <location>
        <position position="1"/>
    </location>
</feature>
<dbReference type="InterPro" id="IPR039448">
    <property type="entry name" value="Beta_helix"/>
</dbReference>
<protein>
    <recommendedName>
        <fullName evidence="1">Right handed beta helix domain-containing protein</fullName>
    </recommendedName>
</protein>
<proteinExistence type="predicted"/>